<name>A0A822MZ67_9VIBR</name>
<reference evidence="2 3" key="1">
    <citation type="submission" date="2014-06" db="EMBL/GenBank/DDBJ databases">
        <authorList>
            <person name="Le Roux F."/>
        </authorList>
    </citation>
    <scope>NUCLEOTIDE SEQUENCE</scope>
    <source>
        <strain evidence="1 3">J5-4</strain>
        <strain evidence="2">J5-5</strain>
    </source>
</reference>
<keyword evidence="3" id="KW-1185">Reference proteome</keyword>
<dbReference type="EMBL" id="CCJV01000083">
    <property type="protein sequence ID" value="CDT29257.1"/>
    <property type="molecule type" value="Genomic_DNA"/>
</dbReference>
<evidence type="ECO:0000313" key="3">
    <source>
        <dbReference type="Proteomes" id="UP000049077"/>
    </source>
</evidence>
<comment type="caution">
    <text evidence="2">The sequence shown here is derived from an EMBL/GenBank/DDBJ whole genome shotgun (WGS) entry which is preliminary data.</text>
</comment>
<evidence type="ECO:0000313" key="1">
    <source>
        <dbReference type="EMBL" id="CDT16444.1"/>
    </source>
</evidence>
<gene>
    <name evidence="1" type="ORF">VCR4J5_1570014</name>
    <name evidence="2" type="ORF">VCR5J5_240009</name>
</gene>
<reference evidence="4" key="2">
    <citation type="submission" date="2014-06" db="EMBL/GenBank/DDBJ databases">
        <authorList>
            <person name="Le Roux Frederique"/>
        </authorList>
    </citation>
    <scope>NUCLEOTIDE SEQUENCE [LARGE SCALE GENOMIC DNA]</scope>
    <source>
        <strain evidence="4">J5-5</strain>
    </source>
</reference>
<dbReference type="Proteomes" id="UP000049077">
    <property type="component" value="Unassembled WGS sequence"/>
</dbReference>
<dbReference type="EMBL" id="CCJX01000065">
    <property type="protein sequence ID" value="CDT16444.1"/>
    <property type="molecule type" value="Genomic_DNA"/>
</dbReference>
<evidence type="ECO:0000313" key="4">
    <source>
        <dbReference type="Proteomes" id="UP000049495"/>
    </source>
</evidence>
<organism evidence="2 4">
    <name type="scientific">Vibrio crassostreae</name>
    <dbReference type="NCBI Taxonomy" id="246167"/>
    <lineage>
        <taxon>Bacteria</taxon>
        <taxon>Pseudomonadati</taxon>
        <taxon>Pseudomonadota</taxon>
        <taxon>Gammaproteobacteria</taxon>
        <taxon>Vibrionales</taxon>
        <taxon>Vibrionaceae</taxon>
        <taxon>Vibrio</taxon>
    </lineage>
</organism>
<dbReference type="AlphaFoldDB" id="A0A822MZ67"/>
<proteinExistence type="predicted"/>
<protein>
    <submittedName>
        <fullName evidence="2">Uncharacterized protein</fullName>
    </submittedName>
</protein>
<sequence>MPNTIEQALKWKSVLIRVHHLATEFHYAKFLIRQIVYNYSWLTIFVC</sequence>
<accession>A0A822MZ67</accession>
<dbReference type="Proteomes" id="UP000049495">
    <property type="component" value="Unassembled WGS sequence"/>
</dbReference>
<evidence type="ECO:0000313" key="2">
    <source>
        <dbReference type="EMBL" id="CDT29257.1"/>
    </source>
</evidence>